<evidence type="ECO:0000256" key="5">
    <source>
        <dbReference type="ARBA" id="ARBA00022801"/>
    </source>
</evidence>
<evidence type="ECO:0000256" key="6">
    <source>
        <dbReference type="ARBA" id="ARBA00022806"/>
    </source>
</evidence>
<evidence type="ECO:0000313" key="21">
    <source>
        <dbReference type="Proteomes" id="UP000321571"/>
    </source>
</evidence>
<dbReference type="Gene3D" id="3.90.320.10">
    <property type="match status" value="1"/>
</dbReference>
<proteinExistence type="inferred from homology"/>
<dbReference type="RefSeq" id="WP_147682640.1">
    <property type="nucleotide sequence ID" value="NZ_VDUX01000001.1"/>
</dbReference>
<evidence type="ECO:0000256" key="7">
    <source>
        <dbReference type="ARBA" id="ARBA00022839"/>
    </source>
</evidence>
<dbReference type="GO" id="GO:0005829">
    <property type="term" value="C:cytosol"/>
    <property type="evidence" value="ECO:0007669"/>
    <property type="project" value="TreeGrafter"/>
</dbReference>
<accession>A0A5C8NNB1</accession>
<keyword evidence="2 15" id="KW-0479">Metal-binding</keyword>
<dbReference type="InterPro" id="IPR004586">
    <property type="entry name" value="RecB"/>
</dbReference>
<feature type="active site" description="For nuclease activity" evidence="15">
    <location>
        <position position="991"/>
    </location>
</feature>
<dbReference type="PROSITE" id="PS51198">
    <property type="entry name" value="UVRD_HELICASE_ATP_BIND"/>
    <property type="match status" value="1"/>
</dbReference>
<dbReference type="InterPro" id="IPR014016">
    <property type="entry name" value="UvrD-like_ATP-bd"/>
</dbReference>
<keyword evidence="3 15" id="KW-0547">Nucleotide-binding</keyword>
<evidence type="ECO:0000256" key="15">
    <source>
        <dbReference type="HAMAP-Rule" id="MF_01485"/>
    </source>
</evidence>
<dbReference type="GO" id="GO:0003677">
    <property type="term" value="F:DNA binding"/>
    <property type="evidence" value="ECO:0007669"/>
    <property type="project" value="UniProtKB-UniRule"/>
</dbReference>
<dbReference type="PANTHER" id="PTHR11070:SF23">
    <property type="entry name" value="RECBCD ENZYME SUBUNIT RECB"/>
    <property type="match status" value="1"/>
</dbReference>
<dbReference type="GO" id="GO:0016887">
    <property type="term" value="F:ATP hydrolysis activity"/>
    <property type="evidence" value="ECO:0007669"/>
    <property type="project" value="RHEA"/>
</dbReference>
<dbReference type="Pfam" id="PF00580">
    <property type="entry name" value="UvrD-helicase"/>
    <property type="match status" value="1"/>
</dbReference>
<gene>
    <name evidence="15" type="primary">recB</name>
    <name evidence="20" type="ORF">FHP06_00140</name>
</gene>
<organism evidence="20 21">
    <name type="scientific">Aeromicrobium terrae</name>
    <dbReference type="NCBI Taxonomy" id="2498846"/>
    <lineage>
        <taxon>Bacteria</taxon>
        <taxon>Bacillati</taxon>
        <taxon>Actinomycetota</taxon>
        <taxon>Actinomycetes</taxon>
        <taxon>Propionibacteriales</taxon>
        <taxon>Nocardioidaceae</taxon>
        <taxon>Aeromicrobium</taxon>
    </lineage>
</organism>
<feature type="domain" description="UvrD-like helicase C-terminal" evidence="19">
    <location>
        <begin position="349"/>
        <end position="613"/>
    </location>
</feature>
<evidence type="ECO:0000256" key="9">
    <source>
        <dbReference type="ARBA" id="ARBA00022842"/>
    </source>
</evidence>
<dbReference type="Pfam" id="PF13361">
    <property type="entry name" value="UvrD_C"/>
    <property type="match status" value="1"/>
</dbReference>
<keyword evidence="8 15" id="KW-0067">ATP-binding</keyword>
<comment type="catalytic activity">
    <reaction evidence="15">
        <text>Exonucleolytic cleavage (in the presence of ATP) in either 5'- to 3'- or 3'- to 5'-direction to yield 5'-phosphooligonucleotides.</text>
        <dbReference type="EC" id="3.1.11.5"/>
    </reaction>
</comment>
<dbReference type="Pfam" id="PF12705">
    <property type="entry name" value="PDDEXK_1"/>
    <property type="match status" value="1"/>
</dbReference>
<comment type="caution">
    <text evidence="20">The sequence shown here is derived from an EMBL/GenBank/DDBJ whole genome shotgun (WGS) entry which is preliminary data.</text>
</comment>
<dbReference type="PANTHER" id="PTHR11070">
    <property type="entry name" value="UVRD / RECB / PCRA DNA HELICASE FAMILY MEMBER"/>
    <property type="match status" value="1"/>
</dbReference>
<comment type="domain">
    <text evidence="15">The N-terminal DNA-binding domain is a ssDNA-dependent ATPase and has ATP-dependent 3'-5' helicase function. This domain interacts with RecC.</text>
</comment>
<evidence type="ECO:0000256" key="12">
    <source>
        <dbReference type="ARBA" id="ARBA00023235"/>
    </source>
</evidence>
<dbReference type="GO" id="GO:0005524">
    <property type="term" value="F:ATP binding"/>
    <property type="evidence" value="ECO:0007669"/>
    <property type="project" value="UniProtKB-UniRule"/>
</dbReference>
<dbReference type="GO" id="GO:0008854">
    <property type="term" value="F:exodeoxyribonuclease V activity"/>
    <property type="evidence" value="ECO:0007669"/>
    <property type="project" value="UniProtKB-EC"/>
</dbReference>
<keyword evidence="21" id="KW-1185">Reference proteome</keyword>
<keyword evidence="1 15" id="KW-0540">Nuclease</keyword>
<dbReference type="EMBL" id="VDUX01000001">
    <property type="protein sequence ID" value="TXL62698.1"/>
    <property type="molecule type" value="Genomic_DNA"/>
</dbReference>
<feature type="compositionally biased region" description="Acidic residues" evidence="17">
    <location>
        <begin position="794"/>
        <end position="811"/>
    </location>
</feature>
<comment type="miscellaneous">
    <text evidence="15">In the RecBCD complex, RecB has a slow 3'-5' helicase, an exonuclease activity and loads RecA onto ssDNA, RecD has a fast 5'-3' helicase activity, while RecC stimulates the ATPase and processivity of the RecB helicase and contributes to recognition of the Chi site.</text>
</comment>
<protein>
    <recommendedName>
        <fullName evidence="15">RecBCD enzyme subunit RecB</fullName>
        <ecNumber evidence="15">3.1.11.5</ecNumber>
        <ecNumber evidence="15">5.6.2.4</ecNumber>
    </recommendedName>
    <alternativeName>
        <fullName evidence="15">DNA 3'-5' helicase subunit RecB</fullName>
    </alternativeName>
    <alternativeName>
        <fullName evidence="15">Exonuclease V subunit RecB</fullName>
        <shortName evidence="15">ExoV subunit RecB</shortName>
    </alternativeName>
    <alternativeName>
        <fullName evidence="15">Helicase/nuclease RecBCD subunit RecB</fullName>
    </alternativeName>
</protein>
<evidence type="ECO:0000313" key="20">
    <source>
        <dbReference type="EMBL" id="TXL62698.1"/>
    </source>
</evidence>
<sequence>MERFDVLGPLPSGTTVLEASAGTGKTYTVGALVTRYVAEGVATLDEMLVITFGRMASQELRERVREQLLEAQRALSDPASATSPSELITYLRTGDDAEVAARLDRLTSALASFDAATIATTHQFCQLVLRSLGVAGDSDSGVELVEDLDELVDEVVNDLYVRTYADADDPAPFSPREARVLGRAAVGDPQAALAPEGAEAGSVQAHRVAFAEGVRAEVEHRKQRRGVLSYDDLLSRLATALDADDAPARQRMRQRWRIVLVDEFQDTDPVQWQVLDRAFTGHATLVLIGDPKQAIYGFRGGDVVTYLEAAGTAAESRTLATNHRSDAPLVGALQALTRGARLGDERITVHEVEAAHEGTRLAGMPHEDPFRLRIIAPDDTGRYPGIAALRSTIAADLADDVAALLTSGATFTDASGQARPVQPGDVAILMRTRTGVDLFRSALAARGIASVVTGGDSVLLSPAAEEWLTLLEALERQSSRRVRAVALSSFVGESPASLDAGGEDLADTVAEQVRRWLDLFRARGVAAVHEAVTAGGLAERVLAQPGGERHLTDLHHLGQMLHDVAHRERLGLPALLEWLRRERRRDRGSSERPRRLESDAAAVQVVTIHGSKGLQYPVVYLPTHFDCFVRDEDVPLFHQGSRRMRYVGGKDLPTDVAAQVRAEDAAEELRLTYVALTRAQSQVVAWWAGSYNSGPSGLTRLLLGRGPGESDVPTVADKPSWSEARERLQAWEAAGAVRVEEVDATPSVVVQPTPAEVPALSISRLDRPIDTDWRRTSYSGLIRAEEAVVAPVTEPEEPGTVDEDPVEEEGPVPEPEATTPAEGPVSPMADLPAGASFGSLVHAVLEHADVTVDDVEGELLRQVVEQQRWWPVDVPAEDLAAALVPMQHTSLGPLADGLRLSDLPPSDRLSELDFEVPLAGGDRSGARASVLGAVADAVRRHLPSDDPMRAYADRLESPSLGEQVLRGYLGGSIDVVLRVPRGDEHSYLVVDYKTNWLGTSDAQLTALDYTPERMAEAMLHSHYPLQAMLYSVVLHRYLRWRQPGYDPQQHLGGILYLYVRGMCGPETPEIDGNPCGVFSWRPPAALVTDLSSLLAGQPAQVAS</sequence>
<keyword evidence="9 15" id="KW-0460">Magnesium</keyword>
<dbReference type="SUPFAM" id="SSF52980">
    <property type="entry name" value="Restriction endonuclease-like"/>
    <property type="match status" value="1"/>
</dbReference>
<dbReference type="GO" id="GO:0009338">
    <property type="term" value="C:exodeoxyribonuclease V complex"/>
    <property type="evidence" value="ECO:0007669"/>
    <property type="project" value="TreeGrafter"/>
</dbReference>
<feature type="region of interest" description="Disordered" evidence="17">
    <location>
        <begin position="789"/>
        <end position="831"/>
    </location>
</feature>
<comment type="cofactor">
    <cofactor evidence="15">
        <name>Mg(2+)</name>
        <dbReference type="ChEBI" id="CHEBI:18420"/>
    </cofactor>
    <text evidence="15">Binds 1 Mg(2+) ion per subunit.</text>
</comment>
<dbReference type="InterPro" id="IPR038726">
    <property type="entry name" value="PDDEXK_AddAB-type"/>
</dbReference>
<reference evidence="20 21" key="1">
    <citation type="submission" date="2019-06" db="EMBL/GenBank/DDBJ databases">
        <title>Aeromicrobium sp. nov., isolated from a maize field.</title>
        <authorList>
            <person name="Lin S.-Y."/>
            <person name="Tsai C.-F."/>
            <person name="Young C.-C."/>
        </authorList>
    </citation>
    <scope>NUCLEOTIDE SEQUENCE [LARGE SCALE GENOMIC DNA]</scope>
    <source>
        <strain evidence="20 21">CC-CFT486</strain>
    </source>
</reference>
<keyword evidence="11 15" id="KW-0234">DNA repair</keyword>
<dbReference type="GO" id="GO:0000287">
    <property type="term" value="F:magnesium ion binding"/>
    <property type="evidence" value="ECO:0007669"/>
    <property type="project" value="UniProtKB-UniRule"/>
</dbReference>
<dbReference type="InterPro" id="IPR027417">
    <property type="entry name" value="P-loop_NTPase"/>
</dbReference>
<feature type="compositionally biased region" description="Low complexity" evidence="17">
    <location>
        <begin position="815"/>
        <end position="825"/>
    </location>
</feature>
<dbReference type="Gene3D" id="1.10.3170.10">
    <property type="entry name" value="Recbcd, chain B, domain 2"/>
    <property type="match status" value="2"/>
</dbReference>
<evidence type="ECO:0000256" key="14">
    <source>
        <dbReference type="ARBA" id="ARBA00048988"/>
    </source>
</evidence>
<keyword evidence="10 15" id="KW-0238">DNA-binding</keyword>
<feature type="binding site" evidence="15">
    <location>
        <position position="842"/>
    </location>
    <ligand>
        <name>Mg(2+)</name>
        <dbReference type="ChEBI" id="CHEBI:18420"/>
    </ligand>
</feature>
<dbReference type="GO" id="GO:0000724">
    <property type="term" value="P:double-strand break repair via homologous recombination"/>
    <property type="evidence" value="ECO:0007669"/>
    <property type="project" value="UniProtKB-UniRule"/>
</dbReference>
<comment type="function">
    <text evidence="15">A helicase/nuclease that prepares dsDNA breaks (DSB) for recombinational DNA repair. Binds to DSBs and unwinds DNA via a highly rapid and processive ATP-dependent bidirectional helicase activity. Unwinds dsDNA until it encounters a Chi (crossover hotspot instigator) sequence from the 3' direction. Cuts ssDNA a few nucleotides 3' to the Chi site. The properties and activities of the enzyme are changed at Chi. The Chi-altered holoenzyme produces a long 3'-ssDNA overhang and facilitates RecA-binding to the ssDNA for homologous DNA recombination and repair. Holoenzyme degrades any linearized DNA that is unable to undergo homologous recombination. In the holoenzyme this subunit contributes ATPase, 3'-5' helicase, exonuclease activity and loads RecA onto ssDNA.</text>
</comment>
<dbReference type="PROSITE" id="PS51217">
    <property type="entry name" value="UVRD_HELICASE_CTER"/>
    <property type="match status" value="1"/>
</dbReference>
<feature type="region of interest" description="DNA-binding and helicase activity, interacts with RecC" evidence="15">
    <location>
        <begin position="1"/>
        <end position="736"/>
    </location>
</feature>
<feature type="binding site" evidence="15">
    <location>
        <position position="974"/>
    </location>
    <ligand>
        <name>Mg(2+)</name>
        <dbReference type="ChEBI" id="CHEBI:18420"/>
    </ligand>
</feature>
<keyword evidence="6 15" id="KW-0347">Helicase</keyword>
<dbReference type="AlphaFoldDB" id="A0A5C8NNB1"/>
<dbReference type="Gene3D" id="3.40.50.300">
    <property type="entry name" value="P-loop containing nucleotide triphosphate hydrolases"/>
    <property type="match status" value="3"/>
</dbReference>
<evidence type="ECO:0000256" key="4">
    <source>
        <dbReference type="ARBA" id="ARBA00022763"/>
    </source>
</evidence>
<dbReference type="Gene3D" id="1.10.486.10">
    <property type="entry name" value="PCRA, domain 4"/>
    <property type="match status" value="1"/>
</dbReference>
<dbReference type="InterPro" id="IPR011335">
    <property type="entry name" value="Restrct_endonuc-II-like"/>
</dbReference>
<keyword evidence="4 15" id="KW-0227">DNA damage</keyword>
<dbReference type="SUPFAM" id="SSF52540">
    <property type="entry name" value="P-loop containing nucleoside triphosphate hydrolases"/>
    <property type="match status" value="1"/>
</dbReference>
<dbReference type="InterPro" id="IPR000212">
    <property type="entry name" value="DNA_helicase_UvrD/REP"/>
</dbReference>
<dbReference type="InterPro" id="IPR014017">
    <property type="entry name" value="DNA_helicase_UvrD-like_C"/>
</dbReference>
<dbReference type="HAMAP" id="MF_01485">
    <property type="entry name" value="RecB"/>
    <property type="match status" value="1"/>
</dbReference>
<feature type="binding site" evidence="16">
    <location>
        <begin position="19"/>
        <end position="26"/>
    </location>
    <ligand>
        <name>ATP</name>
        <dbReference type="ChEBI" id="CHEBI:30616"/>
    </ligand>
</feature>
<keyword evidence="7 15" id="KW-0269">Exonuclease</keyword>
<feature type="binding site" evidence="15">
    <location>
        <position position="991"/>
    </location>
    <ligand>
        <name>Mg(2+)</name>
        <dbReference type="ChEBI" id="CHEBI:18420"/>
    </ligand>
</feature>
<keyword evidence="5 15" id="KW-0378">Hydrolase</keyword>
<evidence type="ECO:0000256" key="2">
    <source>
        <dbReference type="ARBA" id="ARBA00022723"/>
    </source>
</evidence>
<evidence type="ECO:0000259" key="19">
    <source>
        <dbReference type="PROSITE" id="PS51217"/>
    </source>
</evidence>
<dbReference type="Proteomes" id="UP000321571">
    <property type="component" value="Unassembled WGS sequence"/>
</dbReference>
<comment type="catalytic activity">
    <reaction evidence="13 15">
        <text>Couples ATP hydrolysis with the unwinding of duplex DNA by translocating in the 3'-5' direction.</text>
        <dbReference type="EC" id="5.6.2.4"/>
    </reaction>
</comment>
<evidence type="ECO:0000256" key="11">
    <source>
        <dbReference type="ARBA" id="ARBA00023204"/>
    </source>
</evidence>
<dbReference type="EC" id="5.6.2.4" evidence="15"/>
<evidence type="ECO:0000256" key="3">
    <source>
        <dbReference type="ARBA" id="ARBA00022741"/>
    </source>
</evidence>
<name>A0A5C8NNB1_9ACTN</name>
<dbReference type="GO" id="GO:0043138">
    <property type="term" value="F:3'-5' DNA helicase activity"/>
    <property type="evidence" value="ECO:0007669"/>
    <property type="project" value="UniProtKB-UniRule"/>
</dbReference>
<evidence type="ECO:0000256" key="10">
    <source>
        <dbReference type="ARBA" id="ARBA00023125"/>
    </source>
</evidence>
<dbReference type="CDD" id="cd22352">
    <property type="entry name" value="RecB_C-like"/>
    <property type="match status" value="1"/>
</dbReference>
<dbReference type="InterPro" id="IPR011604">
    <property type="entry name" value="PDDEXK-like_dom_sf"/>
</dbReference>
<keyword evidence="12 15" id="KW-0413">Isomerase</keyword>
<evidence type="ECO:0000256" key="16">
    <source>
        <dbReference type="PROSITE-ProRule" id="PRU00560"/>
    </source>
</evidence>
<feature type="domain" description="UvrD-like helicase ATP-binding" evidence="18">
    <location>
        <begin position="1"/>
        <end position="326"/>
    </location>
</feature>
<evidence type="ECO:0000256" key="1">
    <source>
        <dbReference type="ARBA" id="ARBA00022722"/>
    </source>
</evidence>
<feature type="region of interest" description="Nuclease activity, interacts with RecD and RecA" evidence="15">
    <location>
        <begin position="772"/>
        <end position="1103"/>
    </location>
</feature>
<dbReference type="OrthoDB" id="9810135at2"/>
<evidence type="ECO:0000256" key="8">
    <source>
        <dbReference type="ARBA" id="ARBA00022840"/>
    </source>
</evidence>
<dbReference type="EC" id="3.1.11.5" evidence="15"/>
<comment type="subunit">
    <text evidence="15">Heterotrimer of RecB, RecC and RecD. All subunits contribute to DNA-binding. Interacts with RecA.</text>
</comment>
<comment type="catalytic activity">
    <reaction evidence="14 15">
        <text>ATP + H2O = ADP + phosphate + H(+)</text>
        <dbReference type="Rhea" id="RHEA:13065"/>
        <dbReference type="ChEBI" id="CHEBI:15377"/>
        <dbReference type="ChEBI" id="CHEBI:15378"/>
        <dbReference type="ChEBI" id="CHEBI:30616"/>
        <dbReference type="ChEBI" id="CHEBI:43474"/>
        <dbReference type="ChEBI" id="CHEBI:456216"/>
        <dbReference type="EC" id="5.6.2.4"/>
    </reaction>
</comment>
<evidence type="ECO:0000256" key="17">
    <source>
        <dbReference type="SAM" id="MobiDB-lite"/>
    </source>
</evidence>
<evidence type="ECO:0000259" key="18">
    <source>
        <dbReference type="PROSITE" id="PS51198"/>
    </source>
</evidence>
<evidence type="ECO:0000256" key="13">
    <source>
        <dbReference type="ARBA" id="ARBA00034617"/>
    </source>
</evidence>
<comment type="domain">
    <text evidence="15">The C-terminal domain has nuclease activity and interacts with RecD. It interacts with RecA, facilitating its loading onto ssDNA.</text>
</comment>
<comment type="similarity">
    <text evidence="15">Belongs to the helicase family. UvrD subfamily.</text>
</comment>